<evidence type="ECO:0000313" key="2">
    <source>
        <dbReference type="Proteomes" id="UP000799537"/>
    </source>
</evidence>
<dbReference type="RefSeq" id="XP_033662216.1">
    <property type="nucleotide sequence ID" value="XM_033814155.1"/>
</dbReference>
<dbReference type="AlphaFoldDB" id="A0A6A6C2H8"/>
<organism evidence="1 2">
    <name type="scientific">Zasmidium cellare ATCC 36951</name>
    <dbReference type="NCBI Taxonomy" id="1080233"/>
    <lineage>
        <taxon>Eukaryota</taxon>
        <taxon>Fungi</taxon>
        <taxon>Dikarya</taxon>
        <taxon>Ascomycota</taxon>
        <taxon>Pezizomycotina</taxon>
        <taxon>Dothideomycetes</taxon>
        <taxon>Dothideomycetidae</taxon>
        <taxon>Mycosphaerellales</taxon>
        <taxon>Mycosphaerellaceae</taxon>
        <taxon>Zasmidium</taxon>
    </lineage>
</organism>
<dbReference type="Proteomes" id="UP000799537">
    <property type="component" value="Unassembled WGS sequence"/>
</dbReference>
<name>A0A6A6C2H8_ZASCE</name>
<dbReference type="EMBL" id="ML993620">
    <property type="protein sequence ID" value="KAF2161327.1"/>
    <property type="molecule type" value="Genomic_DNA"/>
</dbReference>
<accession>A0A6A6C2H8</accession>
<proteinExistence type="predicted"/>
<sequence>MSSTHFIPKIPPSIHNPTQTPTLLYFLAKHHTNEEIFIGLIALEERYTPVRCVDDVFNEIRDSIRAVARGEGRTDDEMANDLLKAQSENGVILRNREQVKGDRFGRMGRRGTSANEQRGVAWGILGECRGLEGRGGVEQRGDVEMKPTVDVQQAPCRDAGKSIRERMSLKHILK</sequence>
<protein>
    <submittedName>
        <fullName evidence="1">Uncharacterized protein</fullName>
    </submittedName>
</protein>
<reference evidence="1" key="1">
    <citation type="journal article" date="2020" name="Stud. Mycol.">
        <title>101 Dothideomycetes genomes: a test case for predicting lifestyles and emergence of pathogens.</title>
        <authorList>
            <person name="Haridas S."/>
            <person name="Albert R."/>
            <person name="Binder M."/>
            <person name="Bloem J."/>
            <person name="Labutti K."/>
            <person name="Salamov A."/>
            <person name="Andreopoulos B."/>
            <person name="Baker S."/>
            <person name="Barry K."/>
            <person name="Bills G."/>
            <person name="Bluhm B."/>
            <person name="Cannon C."/>
            <person name="Castanera R."/>
            <person name="Culley D."/>
            <person name="Daum C."/>
            <person name="Ezra D."/>
            <person name="Gonzalez J."/>
            <person name="Henrissat B."/>
            <person name="Kuo A."/>
            <person name="Liang C."/>
            <person name="Lipzen A."/>
            <person name="Lutzoni F."/>
            <person name="Magnuson J."/>
            <person name="Mondo S."/>
            <person name="Nolan M."/>
            <person name="Ohm R."/>
            <person name="Pangilinan J."/>
            <person name="Park H.-J."/>
            <person name="Ramirez L."/>
            <person name="Alfaro M."/>
            <person name="Sun H."/>
            <person name="Tritt A."/>
            <person name="Yoshinaga Y."/>
            <person name="Zwiers L.-H."/>
            <person name="Turgeon B."/>
            <person name="Goodwin S."/>
            <person name="Spatafora J."/>
            <person name="Crous P."/>
            <person name="Grigoriev I."/>
        </authorList>
    </citation>
    <scope>NUCLEOTIDE SEQUENCE</scope>
    <source>
        <strain evidence="1">ATCC 36951</strain>
    </source>
</reference>
<dbReference type="GeneID" id="54567427"/>
<gene>
    <name evidence="1" type="ORF">M409DRAFT_59320</name>
</gene>
<keyword evidence="2" id="KW-1185">Reference proteome</keyword>
<evidence type="ECO:0000313" key="1">
    <source>
        <dbReference type="EMBL" id="KAF2161327.1"/>
    </source>
</evidence>